<reference evidence="1" key="1">
    <citation type="journal article" date="2019" name="Emerg. Microbes Infect.">
        <title>Comprehensive subspecies identification of 175 nontuberculous mycobacteria species based on 7547 genomic profiles.</title>
        <authorList>
            <person name="Matsumoto Y."/>
            <person name="Kinjo T."/>
            <person name="Motooka D."/>
            <person name="Nabeya D."/>
            <person name="Jung N."/>
            <person name="Uechi K."/>
            <person name="Horii T."/>
            <person name="Iida T."/>
            <person name="Fujita J."/>
            <person name="Nakamura S."/>
        </authorList>
    </citation>
    <scope>NUCLEOTIDE SEQUENCE [LARGE SCALE GENOMIC DNA]</scope>
    <source>
        <strain evidence="1">JCM 13671</strain>
    </source>
</reference>
<proteinExistence type="predicted"/>
<dbReference type="OrthoDB" id="9953895at2"/>
<reference evidence="1" key="2">
    <citation type="submission" date="2020-02" db="EMBL/GenBank/DDBJ databases">
        <authorList>
            <person name="Matsumoto Y."/>
            <person name="Motooka D."/>
            <person name="Nakamura S."/>
        </authorList>
    </citation>
    <scope>NUCLEOTIDE SEQUENCE</scope>
    <source>
        <strain evidence="1">JCM 13671</strain>
    </source>
</reference>
<evidence type="ECO:0000313" key="2">
    <source>
        <dbReference type="Proteomes" id="UP000466931"/>
    </source>
</evidence>
<accession>A0A7I7XYU0</accession>
<evidence type="ECO:0000313" key="1">
    <source>
        <dbReference type="EMBL" id="BBZ34324.1"/>
    </source>
</evidence>
<dbReference type="RefSeq" id="WP_085152694.1">
    <property type="nucleotide sequence ID" value="NZ_AP022612.1"/>
</dbReference>
<organism evidence="1 2">
    <name type="scientific">Mycolicibacterium confluentis</name>
    <dbReference type="NCBI Taxonomy" id="28047"/>
    <lineage>
        <taxon>Bacteria</taxon>
        <taxon>Bacillati</taxon>
        <taxon>Actinomycetota</taxon>
        <taxon>Actinomycetes</taxon>
        <taxon>Mycobacteriales</taxon>
        <taxon>Mycobacteriaceae</taxon>
        <taxon>Mycolicibacterium</taxon>
    </lineage>
</organism>
<dbReference type="Proteomes" id="UP000466931">
    <property type="component" value="Chromosome"/>
</dbReference>
<name>A0A7I7XYU0_9MYCO</name>
<sequence>MKSITIASIAAGALAAVSVGLASTAIASAQDIQLPATSGVPYSLNAPGDQYEDFGVLGDRGPRTGVQGPGFGAGPDRPMFSTAGEGR</sequence>
<keyword evidence="2" id="KW-1185">Reference proteome</keyword>
<protein>
    <submittedName>
        <fullName evidence="1">Uncharacterized protein</fullName>
    </submittedName>
</protein>
<dbReference type="AlphaFoldDB" id="A0A7I7XYU0"/>
<gene>
    <name evidence="1" type="ORF">MCNF_29290</name>
</gene>
<dbReference type="EMBL" id="AP022612">
    <property type="protein sequence ID" value="BBZ34324.1"/>
    <property type="molecule type" value="Genomic_DNA"/>
</dbReference>